<dbReference type="AlphaFoldDB" id="A0A2A2TM83"/>
<sequence length="151" mass="17592">MKPTCTNCKYYSQPQHDTDIACAVNPNGKACNCLSYTPVVDENLLETALVNRKQDEYEAFRRQAKERFQVEMPELSFDSNWLIPQIITKRINDFLPQVMRHEKASSYTQEQIAIAVIQWAEKQMNYHLETYDLNHSLESNCGVWGILEDNK</sequence>
<evidence type="ECO:0000313" key="2">
    <source>
        <dbReference type="Proteomes" id="UP000218238"/>
    </source>
</evidence>
<accession>A0A2A2TM83</accession>
<keyword evidence="2" id="KW-1185">Reference proteome</keyword>
<evidence type="ECO:0000313" key="1">
    <source>
        <dbReference type="EMBL" id="PAX59431.1"/>
    </source>
</evidence>
<comment type="caution">
    <text evidence="1">The sequence shown here is derived from an EMBL/GenBank/DDBJ whole genome shotgun (WGS) entry which is preliminary data.</text>
</comment>
<dbReference type="EMBL" id="NTFS01000051">
    <property type="protein sequence ID" value="PAX59431.1"/>
    <property type="molecule type" value="Genomic_DNA"/>
</dbReference>
<proteinExistence type="predicted"/>
<gene>
    <name evidence="1" type="ORF">CK510_07005</name>
</gene>
<name>A0A2A2TM83_9CYAN</name>
<protein>
    <submittedName>
        <fullName evidence="1">Uncharacterized protein</fullName>
    </submittedName>
</protein>
<dbReference type="Proteomes" id="UP000218238">
    <property type="component" value="Unassembled WGS sequence"/>
</dbReference>
<reference evidence="1 2" key="1">
    <citation type="submission" date="2017-08" db="EMBL/GenBank/DDBJ databases">
        <title>Draft genome sequence of filamentous cyanobacterium Calothrix elsteri CCALA 953.</title>
        <authorList>
            <person name="Gagunashvili A.N."/>
            <person name="Elster J."/>
            <person name="Andresson O.S."/>
        </authorList>
    </citation>
    <scope>NUCLEOTIDE SEQUENCE [LARGE SCALE GENOMIC DNA]</scope>
    <source>
        <strain evidence="1 2">CCALA 953</strain>
    </source>
</reference>
<organism evidence="1 2">
    <name type="scientific">Brunnivagina elsteri CCALA 953</name>
    <dbReference type="NCBI Taxonomy" id="987040"/>
    <lineage>
        <taxon>Bacteria</taxon>
        <taxon>Bacillati</taxon>
        <taxon>Cyanobacteriota</taxon>
        <taxon>Cyanophyceae</taxon>
        <taxon>Nostocales</taxon>
        <taxon>Calotrichaceae</taxon>
        <taxon>Brunnivagina</taxon>
    </lineage>
</organism>
<dbReference type="RefSeq" id="WP_095721014.1">
    <property type="nucleotide sequence ID" value="NZ_NTFS01000051.1"/>
</dbReference>